<dbReference type="InterPro" id="IPR023375">
    <property type="entry name" value="ADC_dom_sf"/>
</dbReference>
<dbReference type="SUPFAM" id="SSF160104">
    <property type="entry name" value="Acetoacetate decarboxylase-like"/>
    <property type="match status" value="1"/>
</dbReference>
<dbReference type="Proteomes" id="UP000016933">
    <property type="component" value="Unassembled WGS sequence"/>
</dbReference>
<protein>
    <submittedName>
        <fullName evidence="1">Uncharacterized protein</fullName>
    </submittedName>
</protein>
<dbReference type="PANTHER" id="PTHR40518:SF1">
    <property type="entry name" value="ACETOACETATE DECARBOXYLASE"/>
    <property type="match status" value="1"/>
</dbReference>
<reference evidence="2" key="1">
    <citation type="journal article" date="2012" name="PLoS Genet.">
        <title>The genomes of the fungal plant pathogens Cladosporium fulvum and Dothistroma septosporum reveal adaptation to different hosts and lifestyles but also signatures of common ancestry.</title>
        <authorList>
            <person name="de Wit P.J.G.M."/>
            <person name="van der Burgt A."/>
            <person name="Oekmen B."/>
            <person name="Stergiopoulos I."/>
            <person name="Abd-Elsalam K.A."/>
            <person name="Aerts A.L."/>
            <person name="Bahkali A.H."/>
            <person name="Beenen H.G."/>
            <person name="Chettri P."/>
            <person name="Cox M.P."/>
            <person name="Datema E."/>
            <person name="de Vries R.P."/>
            <person name="Dhillon B."/>
            <person name="Ganley A.R."/>
            <person name="Griffiths S.A."/>
            <person name="Guo Y."/>
            <person name="Hamelin R.C."/>
            <person name="Henrissat B."/>
            <person name="Kabir M.S."/>
            <person name="Jashni M.K."/>
            <person name="Kema G."/>
            <person name="Klaubauf S."/>
            <person name="Lapidus A."/>
            <person name="Levasseur A."/>
            <person name="Lindquist E."/>
            <person name="Mehrabi R."/>
            <person name="Ohm R.A."/>
            <person name="Owen T.J."/>
            <person name="Salamov A."/>
            <person name="Schwelm A."/>
            <person name="Schijlen E."/>
            <person name="Sun H."/>
            <person name="van den Burg H.A."/>
            <person name="van Ham R.C.H.J."/>
            <person name="Zhang S."/>
            <person name="Goodwin S.B."/>
            <person name="Grigoriev I.V."/>
            <person name="Collemare J."/>
            <person name="Bradshaw R.E."/>
        </authorList>
    </citation>
    <scope>NUCLEOTIDE SEQUENCE [LARGE SCALE GENOMIC DNA]</scope>
    <source>
        <strain evidence="2">NZE10 / CBS 128990</strain>
    </source>
</reference>
<dbReference type="AlphaFoldDB" id="N1PFP7"/>
<reference evidence="1 2" key="2">
    <citation type="journal article" date="2012" name="PLoS Pathog.">
        <title>Diverse lifestyles and strategies of plant pathogenesis encoded in the genomes of eighteen Dothideomycetes fungi.</title>
        <authorList>
            <person name="Ohm R.A."/>
            <person name="Feau N."/>
            <person name="Henrissat B."/>
            <person name="Schoch C.L."/>
            <person name="Horwitz B.A."/>
            <person name="Barry K.W."/>
            <person name="Condon B.J."/>
            <person name="Copeland A.C."/>
            <person name="Dhillon B."/>
            <person name="Glaser F."/>
            <person name="Hesse C.N."/>
            <person name="Kosti I."/>
            <person name="LaButti K."/>
            <person name="Lindquist E.A."/>
            <person name="Lucas S."/>
            <person name="Salamov A.A."/>
            <person name="Bradshaw R.E."/>
            <person name="Ciuffetti L."/>
            <person name="Hamelin R.C."/>
            <person name="Kema G.H.J."/>
            <person name="Lawrence C."/>
            <person name="Scott J.A."/>
            <person name="Spatafora J.W."/>
            <person name="Turgeon B.G."/>
            <person name="de Wit P.J.G.M."/>
            <person name="Zhong S."/>
            <person name="Goodwin S.B."/>
            <person name="Grigoriev I.V."/>
        </authorList>
    </citation>
    <scope>NUCLEOTIDE SEQUENCE [LARGE SCALE GENOMIC DNA]</scope>
    <source>
        <strain evidence="2">NZE10 / CBS 128990</strain>
    </source>
</reference>
<dbReference type="Gene3D" id="2.40.400.10">
    <property type="entry name" value="Acetoacetate decarboxylase-like"/>
    <property type="match status" value="1"/>
</dbReference>
<dbReference type="PANTHER" id="PTHR40518">
    <property type="entry name" value="ACETOACETATE DECARBOXYLASE"/>
    <property type="match status" value="1"/>
</dbReference>
<accession>N1PFP7</accession>
<keyword evidence="2" id="KW-1185">Reference proteome</keyword>
<proteinExistence type="predicted"/>
<dbReference type="eggNOG" id="ENOG502S9HK">
    <property type="taxonomic scope" value="Eukaryota"/>
</dbReference>
<dbReference type="OrthoDB" id="9970474at2759"/>
<sequence>MSTTRTSPAVTPPYKTAPAPWTLKGDMFWLILTLKAPLPAEIYDPLTTVRLDQQSNDFQGGIGTIQIIRYDNSPVGPYDELMILPGNFTVPGGDAKGKSKLRIARIYVDSKGSCYNGRRNWNIAKHLARFEWSTSKSGERSVTVFPPDRAGSSSKTPFFSATLTPVSWLPAVPMSTRYLPLDTTLVQPPIPACEEDYLPGTDSWKISRLVASTKRAIVVWMKLNAVGVQDEYWPQVKPWSLGVFLEKGELTIEKPLEFHI</sequence>
<name>N1PFP7_DOTSN</name>
<dbReference type="EMBL" id="KB446542">
    <property type="protein sequence ID" value="EME41177.1"/>
    <property type="molecule type" value="Genomic_DNA"/>
</dbReference>
<gene>
    <name evidence="1" type="ORF">DOTSEDRAFT_134901</name>
</gene>
<dbReference type="STRING" id="675120.N1PFP7"/>
<organism evidence="1 2">
    <name type="scientific">Dothistroma septosporum (strain NZE10 / CBS 128990)</name>
    <name type="common">Red band needle blight fungus</name>
    <name type="synonym">Mycosphaerella pini</name>
    <dbReference type="NCBI Taxonomy" id="675120"/>
    <lineage>
        <taxon>Eukaryota</taxon>
        <taxon>Fungi</taxon>
        <taxon>Dikarya</taxon>
        <taxon>Ascomycota</taxon>
        <taxon>Pezizomycotina</taxon>
        <taxon>Dothideomycetes</taxon>
        <taxon>Dothideomycetidae</taxon>
        <taxon>Mycosphaerellales</taxon>
        <taxon>Mycosphaerellaceae</taxon>
        <taxon>Dothistroma</taxon>
    </lineage>
</organism>
<dbReference type="OMA" id="GTDQWCS"/>
<evidence type="ECO:0000313" key="2">
    <source>
        <dbReference type="Proteomes" id="UP000016933"/>
    </source>
</evidence>
<evidence type="ECO:0000313" key="1">
    <source>
        <dbReference type="EMBL" id="EME41177.1"/>
    </source>
</evidence>
<dbReference type="HOGENOM" id="CLU_050866_1_1_1"/>